<keyword evidence="3 4" id="KW-0597">Phosphoprotein</keyword>
<evidence type="ECO:0000259" key="8">
    <source>
        <dbReference type="PROSITE" id="PS50112"/>
    </source>
</evidence>
<dbReference type="InterPro" id="IPR003661">
    <property type="entry name" value="HisK_dim/P_dom"/>
</dbReference>
<evidence type="ECO:0000256" key="4">
    <source>
        <dbReference type="PROSITE-ProRule" id="PRU00169"/>
    </source>
</evidence>
<dbReference type="Pfam" id="PF00512">
    <property type="entry name" value="HisKA"/>
    <property type="match status" value="1"/>
</dbReference>
<dbReference type="InterPro" id="IPR005467">
    <property type="entry name" value="His_kinase_dom"/>
</dbReference>
<dbReference type="CDD" id="cd00130">
    <property type="entry name" value="PAS"/>
    <property type="match status" value="1"/>
</dbReference>
<dbReference type="InterPro" id="IPR036097">
    <property type="entry name" value="HisK_dim/P_sf"/>
</dbReference>
<dbReference type="InterPro" id="IPR003594">
    <property type="entry name" value="HATPase_dom"/>
</dbReference>
<comment type="caution">
    <text evidence="9">The sequence shown here is derived from an EMBL/GenBank/DDBJ whole genome shotgun (WGS) entry which is preliminary data.</text>
</comment>
<evidence type="ECO:0000259" key="7">
    <source>
        <dbReference type="PROSITE" id="PS50110"/>
    </source>
</evidence>
<dbReference type="GO" id="GO:0000155">
    <property type="term" value="F:phosphorelay sensor kinase activity"/>
    <property type="evidence" value="ECO:0007669"/>
    <property type="project" value="InterPro"/>
</dbReference>
<dbReference type="PROSITE" id="PS50109">
    <property type="entry name" value="HIS_KIN"/>
    <property type="match status" value="1"/>
</dbReference>
<evidence type="ECO:0000313" key="10">
    <source>
        <dbReference type="Proteomes" id="UP001161325"/>
    </source>
</evidence>
<dbReference type="Gene3D" id="1.10.287.130">
    <property type="match status" value="1"/>
</dbReference>
<evidence type="ECO:0000256" key="5">
    <source>
        <dbReference type="SAM" id="MobiDB-lite"/>
    </source>
</evidence>
<gene>
    <name evidence="9" type="ORF">rosag_34660</name>
</gene>
<dbReference type="SMART" id="SM00448">
    <property type="entry name" value="REC"/>
    <property type="match status" value="1"/>
</dbReference>
<comment type="catalytic activity">
    <reaction evidence="1">
        <text>ATP + protein L-histidine = ADP + protein N-phospho-L-histidine.</text>
        <dbReference type="EC" id="2.7.13.3"/>
    </reaction>
</comment>
<feature type="modified residue" description="4-aspartylphosphate" evidence="4">
    <location>
        <position position="464"/>
    </location>
</feature>
<dbReference type="NCBIfam" id="TIGR00229">
    <property type="entry name" value="sensory_box"/>
    <property type="match status" value="1"/>
</dbReference>
<dbReference type="InterPro" id="IPR036890">
    <property type="entry name" value="HATPase_C_sf"/>
</dbReference>
<feature type="compositionally biased region" description="Basic and acidic residues" evidence="5">
    <location>
        <begin position="1"/>
        <end position="10"/>
    </location>
</feature>
<evidence type="ECO:0000259" key="6">
    <source>
        <dbReference type="PROSITE" id="PS50109"/>
    </source>
</evidence>
<evidence type="ECO:0000256" key="1">
    <source>
        <dbReference type="ARBA" id="ARBA00000085"/>
    </source>
</evidence>
<sequence length="536" mass="58304">MFRERVERRRVTNRRPAGDDGAPANVHGDEDRRLALLVEHAFDLVAIVDASQRLVYASPAHARVLGYTAADLAAMDLRALIHDEDVEYLAGLREAVVRDGSAGPSRPVRVRSKRGGWCRLQLRITDLRHEPAIGGFVVNARDVTEHLAVEEQLQQAQRLDAIGRLAGGVAHDFNNLLTVITGYTSMLLAQVPPEDPNHADLVEVKGAADRAAELTQQILMFSRRQALTPQVVDTRRVIGEMRRMLERLIGEHIEFVVSEGAAPVHALVDRVQLEQVVMNLVVNARDAMPSGGRLTIEVDVVAVPAGARGRHPSVAPGEYARIRVRDTGCGMDERTMAHMFEPFYTTKEPGKGTGLGLSTVYRIVRQSGGVVWADSVPSEGATFSVLLPGATVATRDVARAREVPPAPAPEGATVLLVEDEAIVRALAERVLRRQGCRVLSARNGVEALAVARWHDGPIDLLVTDVVMPAMSGTELAERFGELRRDVPVLFMTGYAIDHVTGRDGARPETRLLSKPFSPHELSVAVSGLLGTSAARR</sequence>
<dbReference type="AlphaFoldDB" id="A0AA37VBV8"/>
<dbReference type="SUPFAM" id="SSF55785">
    <property type="entry name" value="PYP-like sensor domain (PAS domain)"/>
    <property type="match status" value="1"/>
</dbReference>
<reference evidence="9" key="1">
    <citation type="submission" date="2022-08" db="EMBL/GenBank/DDBJ databases">
        <title>Draft genome sequencing of Roseisolibacter agri AW1220.</title>
        <authorList>
            <person name="Tobiishi Y."/>
            <person name="Tonouchi A."/>
        </authorList>
    </citation>
    <scope>NUCLEOTIDE SEQUENCE</scope>
    <source>
        <strain evidence="9">AW1220</strain>
    </source>
</reference>
<protein>
    <recommendedName>
        <fullName evidence="2">histidine kinase</fullName>
        <ecNumber evidence="2">2.7.13.3</ecNumber>
    </recommendedName>
</protein>
<feature type="domain" description="Histidine kinase" evidence="6">
    <location>
        <begin position="168"/>
        <end position="391"/>
    </location>
</feature>
<dbReference type="EC" id="2.7.13.3" evidence="2"/>
<evidence type="ECO:0000256" key="3">
    <source>
        <dbReference type="ARBA" id="ARBA00022553"/>
    </source>
</evidence>
<dbReference type="InterPro" id="IPR035965">
    <property type="entry name" value="PAS-like_dom_sf"/>
</dbReference>
<dbReference type="EMBL" id="BRXS01000005">
    <property type="protein sequence ID" value="GLC26953.1"/>
    <property type="molecule type" value="Genomic_DNA"/>
</dbReference>
<dbReference type="CDD" id="cd00082">
    <property type="entry name" value="HisKA"/>
    <property type="match status" value="1"/>
</dbReference>
<proteinExistence type="predicted"/>
<dbReference type="PROSITE" id="PS50112">
    <property type="entry name" value="PAS"/>
    <property type="match status" value="1"/>
</dbReference>
<dbReference type="SMART" id="SM00388">
    <property type="entry name" value="HisKA"/>
    <property type="match status" value="1"/>
</dbReference>
<dbReference type="Gene3D" id="3.40.50.2300">
    <property type="match status" value="1"/>
</dbReference>
<dbReference type="SUPFAM" id="SSF52172">
    <property type="entry name" value="CheY-like"/>
    <property type="match status" value="1"/>
</dbReference>
<dbReference type="InterPro" id="IPR001789">
    <property type="entry name" value="Sig_transdc_resp-reg_receiver"/>
</dbReference>
<dbReference type="InterPro" id="IPR004358">
    <property type="entry name" value="Sig_transdc_His_kin-like_C"/>
</dbReference>
<keyword evidence="10" id="KW-1185">Reference proteome</keyword>
<evidence type="ECO:0000313" key="9">
    <source>
        <dbReference type="EMBL" id="GLC26953.1"/>
    </source>
</evidence>
<dbReference type="Proteomes" id="UP001161325">
    <property type="component" value="Unassembled WGS sequence"/>
</dbReference>
<feature type="region of interest" description="Disordered" evidence="5">
    <location>
        <begin position="1"/>
        <end position="26"/>
    </location>
</feature>
<name>A0AA37VBV8_9BACT</name>
<dbReference type="SMART" id="SM00387">
    <property type="entry name" value="HATPase_c"/>
    <property type="match status" value="1"/>
</dbReference>
<organism evidence="9 10">
    <name type="scientific">Roseisolibacter agri</name>
    <dbReference type="NCBI Taxonomy" id="2014610"/>
    <lineage>
        <taxon>Bacteria</taxon>
        <taxon>Pseudomonadati</taxon>
        <taxon>Gemmatimonadota</taxon>
        <taxon>Gemmatimonadia</taxon>
        <taxon>Gemmatimonadales</taxon>
        <taxon>Gemmatimonadaceae</taxon>
        <taxon>Roseisolibacter</taxon>
    </lineage>
</organism>
<dbReference type="PANTHER" id="PTHR43065">
    <property type="entry name" value="SENSOR HISTIDINE KINASE"/>
    <property type="match status" value="1"/>
</dbReference>
<feature type="domain" description="PAS" evidence="8">
    <location>
        <begin position="30"/>
        <end position="100"/>
    </location>
</feature>
<dbReference type="Pfam" id="PF02518">
    <property type="entry name" value="HATPase_c"/>
    <property type="match status" value="1"/>
</dbReference>
<dbReference type="Pfam" id="PF00072">
    <property type="entry name" value="Response_reg"/>
    <property type="match status" value="1"/>
</dbReference>
<dbReference type="PROSITE" id="PS50110">
    <property type="entry name" value="RESPONSE_REGULATORY"/>
    <property type="match status" value="1"/>
</dbReference>
<dbReference type="SUPFAM" id="SSF47384">
    <property type="entry name" value="Homodimeric domain of signal transducing histidine kinase"/>
    <property type="match status" value="1"/>
</dbReference>
<dbReference type="SMART" id="SM00091">
    <property type="entry name" value="PAS"/>
    <property type="match status" value="1"/>
</dbReference>
<dbReference type="InterPro" id="IPR011006">
    <property type="entry name" value="CheY-like_superfamily"/>
</dbReference>
<dbReference type="SUPFAM" id="SSF55874">
    <property type="entry name" value="ATPase domain of HSP90 chaperone/DNA topoisomerase II/histidine kinase"/>
    <property type="match status" value="1"/>
</dbReference>
<dbReference type="Gene3D" id="3.30.450.20">
    <property type="entry name" value="PAS domain"/>
    <property type="match status" value="1"/>
</dbReference>
<dbReference type="PANTHER" id="PTHR43065:SF42">
    <property type="entry name" value="TWO-COMPONENT SENSOR PPRA"/>
    <property type="match status" value="1"/>
</dbReference>
<feature type="domain" description="Response regulatory" evidence="7">
    <location>
        <begin position="413"/>
        <end position="529"/>
    </location>
</feature>
<dbReference type="InterPro" id="IPR013655">
    <property type="entry name" value="PAS_fold_3"/>
</dbReference>
<accession>A0AA37VBV8</accession>
<dbReference type="InterPro" id="IPR000014">
    <property type="entry name" value="PAS"/>
</dbReference>
<dbReference type="Gene3D" id="3.30.565.10">
    <property type="entry name" value="Histidine kinase-like ATPase, C-terminal domain"/>
    <property type="match status" value="1"/>
</dbReference>
<evidence type="ECO:0000256" key="2">
    <source>
        <dbReference type="ARBA" id="ARBA00012438"/>
    </source>
</evidence>
<dbReference type="PRINTS" id="PR00344">
    <property type="entry name" value="BCTRLSENSOR"/>
</dbReference>
<dbReference type="Pfam" id="PF08447">
    <property type="entry name" value="PAS_3"/>
    <property type="match status" value="1"/>
</dbReference>